<evidence type="ECO:0000256" key="7">
    <source>
        <dbReference type="RuleBase" id="RU000477"/>
    </source>
</evidence>
<proteinExistence type="inferred from homology"/>
<dbReference type="InterPro" id="IPR023271">
    <property type="entry name" value="Aquaporin-like"/>
</dbReference>
<keyword evidence="4 7" id="KW-0812">Transmembrane</keyword>
<evidence type="ECO:0000256" key="6">
    <source>
        <dbReference type="ARBA" id="ARBA00023136"/>
    </source>
</evidence>
<organism evidence="9 12">
    <name type="scientific">Aplysia californica</name>
    <name type="common">California sea hare</name>
    <dbReference type="NCBI Taxonomy" id="6500"/>
    <lineage>
        <taxon>Eukaryota</taxon>
        <taxon>Metazoa</taxon>
        <taxon>Spiralia</taxon>
        <taxon>Lophotrochozoa</taxon>
        <taxon>Mollusca</taxon>
        <taxon>Gastropoda</taxon>
        <taxon>Heterobranchia</taxon>
        <taxon>Euthyneura</taxon>
        <taxon>Tectipleura</taxon>
        <taxon>Aplysiida</taxon>
        <taxon>Aplysioidea</taxon>
        <taxon>Aplysiidae</taxon>
        <taxon>Aplysia</taxon>
    </lineage>
</organism>
<evidence type="ECO:0000313" key="12">
    <source>
        <dbReference type="RefSeq" id="XP_012935622.1"/>
    </source>
</evidence>
<dbReference type="Pfam" id="PF00230">
    <property type="entry name" value="MIP"/>
    <property type="match status" value="1"/>
</dbReference>
<comment type="subcellular location">
    <subcellularLocation>
        <location evidence="1">Membrane</location>
        <topology evidence="1">Multi-pass membrane protein</topology>
    </subcellularLocation>
</comment>
<evidence type="ECO:0000256" key="4">
    <source>
        <dbReference type="ARBA" id="ARBA00022692"/>
    </source>
</evidence>
<evidence type="ECO:0000256" key="3">
    <source>
        <dbReference type="ARBA" id="ARBA00022448"/>
    </source>
</evidence>
<sequence length="249" mass="25666">MTDRDPLINRTNPVSEGGFFDGLLRPCLAELVGVTLFVFIGTMSVNGNDTLGIALAHGLAIALLVMSTASISGGHLNPAVTLGVFLSGSIAPLTALLYFISQLLGGILGSALTRGVLSQHTFTNISGGATTLGPTTSAAQGLLCEVVLTSVLVSVVLLAAVDEDTKNLLGPLGIGFAVVVDILAGASVSGASMNPARSFGPAVVVSVYDSDVWSYHYIYWVGPALGSLLAVIWYRLFLAGPHKRLIAVD</sequence>
<gene>
    <name evidence="10 11 12" type="primary">LOC101861649</name>
</gene>
<dbReference type="Gene3D" id="1.20.1080.10">
    <property type="entry name" value="Glycerol uptake facilitator protein"/>
    <property type="match status" value="1"/>
</dbReference>
<dbReference type="InterPro" id="IPR034294">
    <property type="entry name" value="Aquaporin_transptr"/>
</dbReference>
<dbReference type="SUPFAM" id="SSF81338">
    <property type="entry name" value="Aquaporin-like"/>
    <property type="match status" value="1"/>
</dbReference>
<dbReference type="PRINTS" id="PR00783">
    <property type="entry name" value="MINTRINSICP"/>
</dbReference>
<evidence type="ECO:0000313" key="11">
    <source>
        <dbReference type="RefSeq" id="XP_012935621.1"/>
    </source>
</evidence>
<evidence type="ECO:0000256" key="2">
    <source>
        <dbReference type="ARBA" id="ARBA00006175"/>
    </source>
</evidence>
<dbReference type="PROSITE" id="PS00221">
    <property type="entry name" value="MIP"/>
    <property type="match status" value="1"/>
</dbReference>
<keyword evidence="9" id="KW-1185">Reference proteome</keyword>
<feature type="transmembrane region" description="Helical" evidence="8">
    <location>
        <begin position="138"/>
        <end position="161"/>
    </location>
</feature>
<dbReference type="Proteomes" id="UP000694888">
    <property type="component" value="Unplaced"/>
</dbReference>
<name>A0ABM0ZVW2_APLCA</name>
<feature type="transmembrane region" description="Helical" evidence="8">
    <location>
        <begin position="51"/>
        <end position="72"/>
    </location>
</feature>
<dbReference type="PANTHER" id="PTHR19139:SF284">
    <property type="entry name" value="AQUAPORIN"/>
    <property type="match status" value="1"/>
</dbReference>
<dbReference type="InterPro" id="IPR000425">
    <property type="entry name" value="MIP"/>
</dbReference>
<reference evidence="10 11" key="1">
    <citation type="submission" date="2025-05" db="UniProtKB">
        <authorList>
            <consortium name="RefSeq"/>
        </authorList>
    </citation>
    <scope>IDENTIFICATION</scope>
</reference>
<evidence type="ECO:0000313" key="9">
    <source>
        <dbReference type="Proteomes" id="UP000694888"/>
    </source>
</evidence>
<keyword evidence="5 8" id="KW-1133">Transmembrane helix</keyword>
<keyword evidence="3 7" id="KW-0813">Transport</keyword>
<comment type="similarity">
    <text evidence="2 7">Belongs to the MIP/aquaporin (TC 1.A.8) family.</text>
</comment>
<feature type="transmembrane region" description="Helical" evidence="8">
    <location>
        <begin position="168"/>
        <end position="188"/>
    </location>
</feature>
<evidence type="ECO:0000256" key="5">
    <source>
        <dbReference type="ARBA" id="ARBA00022989"/>
    </source>
</evidence>
<evidence type="ECO:0000256" key="1">
    <source>
        <dbReference type="ARBA" id="ARBA00004141"/>
    </source>
</evidence>
<dbReference type="RefSeq" id="XP_005094214.1">
    <property type="nucleotide sequence ID" value="XM_005094157.3"/>
</dbReference>
<feature type="transmembrane region" description="Helical" evidence="8">
    <location>
        <begin position="27"/>
        <end position="45"/>
    </location>
</feature>
<dbReference type="InterPro" id="IPR022357">
    <property type="entry name" value="MIP_CS"/>
</dbReference>
<keyword evidence="6 8" id="KW-0472">Membrane</keyword>
<evidence type="ECO:0000256" key="8">
    <source>
        <dbReference type="SAM" id="Phobius"/>
    </source>
</evidence>
<dbReference type="GeneID" id="101861649"/>
<protein>
    <submittedName>
        <fullName evidence="10 11">Aquaporin-8 isoform X2</fullName>
    </submittedName>
</protein>
<dbReference type="RefSeq" id="XP_012935622.1">
    <property type="nucleotide sequence ID" value="XM_013080168.2"/>
</dbReference>
<feature type="transmembrane region" description="Helical" evidence="8">
    <location>
        <begin position="79"/>
        <end position="100"/>
    </location>
</feature>
<evidence type="ECO:0000313" key="10">
    <source>
        <dbReference type="RefSeq" id="XP_005094214.1"/>
    </source>
</evidence>
<dbReference type="PANTHER" id="PTHR19139">
    <property type="entry name" value="AQUAPORIN TRANSPORTER"/>
    <property type="match status" value="1"/>
</dbReference>
<dbReference type="RefSeq" id="XP_012935621.1">
    <property type="nucleotide sequence ID" value="XM_013080167.2"/>
</dbReference>
<accession>A0ABM0ZVW2</accession>
<feature type="transmembrane region" description="Helical" evidence="8">
    <location>
        <begin position="217"/>
        <end position="237"/>
    </location>
</feature>